<evidence type="ECO:0000256" key="2">
    <source>
        <dbReference type="SAM" id="Phobius"/>
    </source>
</evidence>
<dbReference type="AlphaFoldDB" id="A0A0L0HC94"/>
<dbReference type="RefSeq" id="XP_016606591.1">
    <property type="nucleotide sequence ID" value="XM_016754449.1"/>
</dbReference>
<protein>
    <recommendedName>
        <fullName evidence="3">BD-FAE-like domain-containing protein</fullName>
    </recommendedName>
</protein>
<dbReference type="InterPro" id="IPR029058">
    <property type="entry name" value="AB_hydrolase_fold"/>
</dbReference>
<dbReference type="OrthoDB" id="19653at2759"/>
<feature type="transmembrane region" description="Helical" evidence="2">
    <location>
        <begin position="6"/>
        <end position="30"/>
    </location>
</feature>
<dbReference type="GO" id="GO:0016787">
    <property type="term" value="F:hydrolase activity"/>
    <property type="evidence" value="ECO:0007669"/>
    <property type="project" value="UniProtKB-KW"/>
</dbReference>
<dbReference type="OMA" id="GSANHLD"/>
<dbReference type="GeneID" id="27689563"/>
<keyword evidence="2" id="KW-1133">Transmembrane helix</keyword>
<dbReference type="EMBL" id="KQ257460">
    <property type="protein sequence ID" value="KNC98551.1"/>
    <property type="molecule type" value="Genomic_DNA"/>
</dbReference>
<keyword evidence="1" id="KW-0378">Hydrolase</keyword>
<name>A0A0L0HC94_SPIPD</name>
<evidence type="ECO:0000256" key="1">
    <source>
        <dbReference type="ARBA" id="ARBA00022801"/>
    </source>
</evidence>
<feature type="domain" description="BD-FAE-like" evidence="3">
    <location>
        <begin position="180"/>
        <end position="384"/>
    </location>
</feature>
<dbReference type="STRING" id="645134.A0A0L0HC94"/>
<feature type="transmembrane region" description="Helical" evidence="2">
    <location>
        <begin position="51"/>
        <end position="72"/>
    </location>
</feature>
<keyword evidence="5" id="KW-1185">Reference proteome</keyword>
<dbReference type="InterPro" id="IPR049492">
    <property type="entry name" value="BD-FAE-like_dom"/>
</dbReference>
<keyword evidence="2" id="KW-0812">Transmembrane</keyword>
<dbReference type="SUPFAM" id="SSF53474">
    <property type="entry name" value="alpha/beta-Hydrolases"/>
    <property type="match status" value="1"/>
</dbReference>
<dbReference type="Proteomes" id="UP000053201">
    <property type="component" value="Unassembled WGS sequence"/>
</dbReference>
<dbReference type="InterPro" id="IPR050300">
    <property type="entry name" value="GDXG_lipolytic_enzyme"/>
</dbReference>
<gene>
    <name evidence="4" type="ORF">SPPG_06240</name>
</gene>
<dbReference type="PANTHER" id="PTHR48081">
    <property type="entry name" value="AB HYDROLASE SUPERFAMILY PROTEIN C4A8.06C"/>
    <property type="match status" value="1"/>
</dbReference>
<dbReference type="Pfam" id="PF20434">
    <property type="entry name" value="BD-FAE"/>
    <property type="match status" value="1"/>
</dbReference>
<keyword evidence="2" id="KW-0472">Membrane</keyword>
<sequence length="446" mass="49614">MHPTAYLTVLASMWLIGAQLFGLICIYYSFFPPSIQHPIAKWGLMSSGLMFQEVTGAVILGNWWLVVAAWWLGVFDTTLGKLSISLVTMSMLVLSAIFCHGYITSRIAVVKEVQRMEIELQSSASRLGVFDSVPISLPFFLQSVIPYWRPWDVMEHRDITYVTDEELRQFGRSSERQLQLDVLHRTSGPAKRPVLIYIHGGAWQFGDKRMLTMPVCWYMASHNWVVVNINYRLSPGVLYPDHLIDAKRALRWVRENIHKYGGDPDFVAVSGGSAGGHIASMMALTQNNPAFQPGFESTDTSLSACVGYYPVVDMTGQSGYAHRNANEWFARAICGLPSFATSKSWLKDNACPISAAATAESIPPFLVLQGGNDELVPTGSVRHFVNVLRKREGALVYYVELPRAHHAFDAFSSPRANVANWAVAEFLNAVHARWVDGAGKRPAVSN</sequence>
<dbReference type="InParanoid" id="A0A0L0HC94"/>
<proteinExistence type="predicted"/>
<evidence type="ECO:0000313" key="5">
    <source>
        <dbReference type="Proteomes" id="UP000053201"/>
    </source>
</evidence>
<dbReference type="Gene3D" id="3.40.50.1820">
    <property type="entry name" value="alpha/beta hydrolase"/>
    <property type="match status" value="1"/>
</dbReference>
<feature type="transmembrane region" description="Helical" evidence="2">
    <location>
        <begin position="84"/>
        <end position="103"/>
    </location>
</feature>
<dbReference type="VEuPathDB" id="FungiDB:SPPG_06240"/>
<evidence type="ECO:0000259" key="3">
    <source>
        <dbReference type="Pfam" id="PF20434"/>
    </source>
</evidence>
<accession>A0A0L0HC94</accession>
<evidence type="ECO:0000313" key="4">
    <source>
        <dbReference type="EMBL" id="KNC98551.1"/>
    </source>
</evidence>
<organism evidence="4 5">
    <name type="scientific">Spizellomyces punctatus (strain DAOM BR117)</name>
    <dbReference type="NCBI Taxonomy" id="645134"/>
    <lineage>
        <taxon>Eukaryota</taxon>
        <taxon>Fungi</taxon>
        <taxon>Fungi incertae sedis</taxon>
        <taxon>Chytridiomycota</taxon>
        <taxon>Chytridiomycota incertae sedis</taxon>
        <taxon>Chytridiomycetes</taxon>
        <taxon>Spizellomycetales</taxon>
        <taxon>Spizellomycetaceae</taxon>
        <taxon>Spizellomyces</taxon>
    </lineage>
</organism>
<dbReference type="PANTHER" id="PTHR48081:SF33">
    <property type="entry name" value="KYNURENINE FORMAMIDASE"/>
    <property type="match status" value="1"/>
</dbReference>
<reference evidence="4 5" key="1">
    <citation type="submission" date="2009-08" db="EMBL/GenBank/DDBJ databases">
        <title>The Genome Sequence of Spizellomyces punctatus strain DAOM BR117.</title>
        <authorList>
            <consortium name="The Broad Institute Genome Sequencing Platform"/>
            <person name="Russ C."/>
            <person name="Cuomo C."/>
            <person name="Shea T."/>
            <person name="Young S.K."/>
            <person name="Zeng Q."/>
            <person name="Koehrsen M."/>
            <person name="Haas B."/>
            <person name="Borodovsky M."/>
            <person name="Guigo R."/>
            <person name="Alvarado L."/>
            <person name="Berlin A."/>
            <person name="Bochicchio J."/>
            <person name="Borenstein D."/>
            <person name="Chapman S."/>
            <person name="Chen Z."/>
            <person name="Engels R."/>
            <person name="Freedman E."/>
            <person name="Gellesch M."/>
            <person name="Goldberg J."/>
            <person name="Griggs A."/>
            <person name="Gujja S."/>
            <person name="Heiman D."/>
            <person name="Hepburn T."/>
            <person name="Howarth C."/>
            <person name="Jen D."/>
            <person name="Larson L."/>
            <person name="Lewis B."/>
            <person name="Mehta T."/>
            <person name="Park D."/>
            <person name="Pearson M."/>
            <person name="Roberts A."/>
            <person name="Saif S."/>
            <person name="Shenoy N."/>
            <person name="Sisk P."/>
            <person name="Stolte C."/>
            <person name="Sykes S."/>
            <person name="Thomson T."/>
            <person name="Walk T."/>
            <person name="White J."/>
            <person name="Yandava C."/>
            <person name="Burger G."/>
            <person name="Gray M.W."/>
            <person name="Holland P.W.H."/>
            <person name="King N."/>
            <person name="Lang F.B.F."/>
            <person name="Roger A.J."/>
            <person name="Ruiz-Trillo I."/>
            <person name="Lander E."/>
            <person name="Nusbaum C."/>
        </authorList>
    </citation>
    <scope>NUCLEOTIDE SEQUENCE [LARGE SCALE GENOMIC DNA]</scope>
    <source>
        <strain evidence="4 5">DAOM BR117</strain>
    </source>
</reference>
<dbReference type="eggNOG" id="KOG1516">
    <property type="taxonomic scope" value="Eukaryota"/>
</dbReference>